<protein>
    <recommendedName>
        <fullName evidence="2">G-protein coupled receptors family 1 profile domain-containing protein</fullName>
    </recommendedName>
</protein>
<dbReference type="GO" id="GO:0005886">
    <property type="term" value="C:plasma membrane"/>
    <property type="evidence" value="ECO:0007669"/>
    <property type="project" value="TreeGrafter"/>
</dbReference>
<dbReference type="SUPFAM" id="SSF81321">
    <property type="entry name" value="Family A G protein-coupled receptor-like"/>
    <property type="match status" value="1"/>
</dbReference>
<evidence type="ECO:0008006" key="2">
    <source>
        <dbReference type="Google" id="ProtNLM"/>
    </source>
</evidence>
<dbReference type="GO" id="GO:0048066">
    <property type="term" value="P:developmental pigmentation"/>
    <property type="evidence" value="ECO:0007669"/>
    <property type="project" value="TreeGrafter"/>
</dbReference>
<dbReference type="GO" id="GO:0004962">
    <property type="term" value="F:endothelin receptor activity"/>
    <property type="evidence" value="ECO:0007669"/>
    <property type="project" value="TreeGrafter"/>
</dbReference>
<proteinExistence type="predicted"/>
<reference evidence="1" key="2">
    <citation type="journal article" date="2015" name="Fish Shellfish Immunol.">
        <title>Early steps in the European eel (Anguilla anguilla)-Vibrio vulnificus interaction in the gills: Role of the RtxA13 toxin.</title>
        <authorList>
            <person name="Callol A."/>
            <person name="Pajuelo D."/>
            <person name="Ebbesson L."/>
            <person name="Teles M."/>
            <person name="MacKenzie S."/>
            <person name="Amaro C."/>
        </authorList>
    </citation>
    <scope>NUCLEOTIDE SEQUENCE</scope>
</reference>
<dbReference type="AlphaFoldDB" id="A0A0E9S0Z7"/>
<dbReference type="PANTHER" id="PTHR46099">
    <property type="entry name" value="G_PROTEIN_RECEP_F1_2 DOMAIN-CONTAINING PROTEIN"/>
    <property type="match status" value="1"/>
</dbReference>
<dbReference type="EMBL" id="GBXM01073616">
    <property type="protein sequence ID" value="JAH34961.1"/>
    <property type="molecule type" value="Transcribed_RNA"/>
</dbReference>
<evidence type="ECO:0000313" key="1">
    <source>
        <dbReference type="EMBL" id="JAH34961.1"/>
    </source>
</evidence>
<accession>A0A0E9S0Z7</accession>
<name>A0A0E9S0Z7_ANGAN</name>
<dbReference type="InterPro" id="IPR051193">
    <property type="entry name" value="GPCR_endothelin_rcpt"/>
</dbReference>
<sequence>MASVNSCINPIALYMVSKRFKDCFKSCLCWLVDIPGNAGSGGEADLPEVKGQ</sequence>
<dbReference type="GO" id="GO:0042310">
    <property type="term" value="P:vasoconstriction"/>
    <property type="evidence" value="ECO:0007669"/>
    <property type="project" value="TreeGrafter"/>
</dbReference>
<reference evidence="1" key="1">
    <citation type="submission" date="2014-11" db="EMBL/GenBank/DDBJ databases">
        <authorList>
            <person name="Amaro Gonzalez C."/>
        </authorList>
    </citation>
    <scope>NUCLEOTIDE SEQUENCE</scope>
</reference>
<organism evidence="1">
    <name type="scientific">Anguilla anguilla</name>
    <name type="common">European freshwater eel</name>
    <name type="synonym">Muraena anguilla</name>
    <dbReference type="NCBI Taxonomy" id="7936"/>
    <lineage>
        <taxon>Eukaryota</taxon>
        <taxon>Metazoa</taxon>
        <taxon>Chordata</taxon>
        <taxon>Craniata</taxon>
        <taxon>Vertebrata</taxon>
        <taxon>Euteleostomi</taxon>
        <taxon>Actinopterygii</taxon>
        <taxon>Neopterygii</taxon>
        <taxon>Teleostei</taxon>
        <taxon>Anguilliformes</taxon>
        <taxon>Anguillidae</taxon>
        <taxon>Anguilla</taxon>
    </lineage>
</organism>
<dbReference type="PANTHER" id="PTHR46099:SF3">
    <property type="entry name" value="ENDOTHELIN RECEPTOR TYPE B"/>
    <property type="match status" value="1"/>
</dbReference>
<dbReference type="Gene3D" id="1.20.1070.10">
    <property type="entry name" value="Rhodopsin 7-helix transmembrane proteins"/>
    <property type="match status" value="1"/>
</dbReference>